<dbReference type="Proteomes" id="UP000004110">
    <property type="component" value="Unassembled WGS sequence"/>
</dbReference>
<comment type="caution">
    <text evidence="1">The sequence shown here is derived from an EMBL/GenBank/DDBJ whole genome shotgun (WGS) entry which is preliminary data.</text>
</comment>
<protein>
    <submittedName>
        <fullName evidence="1">Uncharacterized protein</fullName>
    </submittedName>
</protein>
<reference evidence="1" key="1">
    <citation type="submission" date="2007-06" db="EMBL/GenBank/DDBJ databases">
        <authorList>
            <person name="Fulton L."/>
            <person name="Clifton S."/>
            <person name="Fulton B."/>
            <person name="Xu J."/>
            <person name="Minx P."/>
            <person name="Pepin K.H."/>
            <person name="Johnson M."/>
            <person name="Thiruvilangam P."/>
            <person name="Bhonagiri V."/>
            <person name="Nash W.E."/>
            <person name="Mardis E.R."/>
            <person name="Wilson R.K."/>
        </authorList>
    </citation>
    <scope>NUCLEOTIDE SEQUENCE [LARGE SCALE GENOMIC DNA]</scope>
    <source>
        <strain evidence="1">ATCC 8492</strain>
    </source>
</reference>
<keyword evidence="2" id="KW-1185">Reference proteome</keyword>
<sequence length="44" mass="5303">MPQGRIHCPKAEQEKTRMQTKKTYSIFHIPDIRNYDKYSKFSSL</sequence>
<accession>A0ABC9N957</accession>
<gene>
    <name evidence="1" type="ORF">BACUNI_03343</name>
</gene>
<proteinExistence type="predicted"/>
<evidence type="ECO:0000313" key="1">
    <source>
        <dbReference type="EMBL" id="EDO53328.1"/>
    </source>
</evidence>
<reference evidence="1" key="2">
    <citation type="submission" date="2013-11" db="EMBL/GenBank/DDBJ databases">
        <title>Draft genome sequence of Bacteroides uniformis (ATCC 8492).</title>
        <authorList>
            <person name="Sudarsanam P."/>
            <person name="Ley R."/>
            <person name="Guruge J."/>
            <person name="Turnbaugh P.J."/>
            <person name="Mahowald M."/>
            <person name="Liep D."/>
            <person name="Gordon J."/>
        </authorList>
    </citation>
    <scope>NUCLEOTIDE SEQUENCE</scope>
    <source>
        <strain evidence="1">ATCC 8492</strain>
    </source>
</reference>
<name>A0ABC9N957_BACUC</name>
<evidence type="ECO:0000313" key="2">
    <source>
        <dbReference type="Proteomes" id="UP000004110"/>
    </source>
</evidence>
<dbReference type="EMBL" id="AAYH02000046">
    <property type="protein sequence ID" value="EDO53328.1"/>
    <property type="molecule type" value="Genomic_DNA"/>
</dbReference>
<organism evidence="1 2">
    <name type="scientific">Bacteroides uniformis (strain ATCC 8492 / DSM 6597 / CCUG 4942 / CIP 103695 / JCM 5828 / KCTC 5204 / NCTC 13054 / VPI 0061)</name>
    <dbReference type="NCBI Taxonomy" id="411479"/>
    <lineage>
        <taxon>Bacteria</taxon>
        <taxon>Pseudomonadati</taxon>
        <taxon>Bacteroidota</taxon>
        <taxon>Bacteroidia</taxon>
        <taxon>Bacteroidales</taxon>
        <taxon>Bacteroidaceae</taxon>
        <taxon>Bacteroides</taxon>
    </lineage>
</organism>
<dbReference type="AlphaFoldDB" id="A0ABC9N957"/>